<dbReference type="Proteomes" id="UP001353858">
    <property type="component" value="Unassembled WGS sequence"/>
</dbReference>
<comment type="caution">
    <text evidence="2">The sequence shown here is derived from an EMBL/GenBank/DDBJ whole genome shotgun (WGS) entry which is preliminary data.</text>
</comment>
<dbReference type="SMART" id="SM00587">
    <property type="entry name" value="CHK"/>
    <property type="match status" value="1"/>
</dbReference>
<dbReference type="InterPro" id="IPR004119">
    <property type="entry name" value="EcKL"/>
</dbReference>
<gene>
    <name evidence="2" type="ORF">RN001_012086</name>
</gene>
<dbReference type="InterPro" id="IPR015897">
    <property type="entry name" value="CHK_kinase-like"/>
</dbReference>
<dbReference type="PANTHER" id="PTHR11012">
    <property type="entry name" value="PROTEIN KINASE-LIKE DOMAIN-CONTAINING"/>
    <property type="match status" value="1"/>
</dbReference>
<feature type="domain" description="CHK kinase-like" evidence="1">
    <location>
        <begin position="161"/>
        <end position="361"/>
    </location>
</feature>
<protein>
    <recommendedName>
        <fullName evidence="1">CHK kinase-like domain-containing protein</fullName>
    </recommendedName>
</protein>
<name>A0AAN7P2I5_9COLE</name>
<evidence type="ECO:0000313" key="2">
    <source>
        <dbReference type="EMBL" id="KAK4875664.1"/>
    </source>
</evidence>
<dbReference type="InterPro" id="IPR011009">
    <property type="entry name" value="Kinase-like_dom_sf"/>
</dbReference>
<dbReference type="EMBL" id="JARPUR010000005">
    <property type="protein sequence ID" value="KAK4875664.1"/>
    <property type="molecule type" value="Genomic_DNA"/>
</dbReference>
<dbReference type="AlphaFoldDB" id="A0AAN7P2I5"/>
<evidence type="ECO:0000313" key="3">
    <source>
        <dbReference type="Proteomes" id="UP001353858"/>
    </source>
</evidence>
<dbReference type="Pfam" id="PF02958">
    <property type="entry name" value="EcKL"/>
    <property type="match status" value="1"/>
</dbReference>
<dbReference type="Gene3D" id="3.90.1200.10">
    <property type="match status" value="1"/>
</dbReference>
<proteinExistence type="predicted"/>
<evidence type="ECO:0000259" key="1">
    <source>
        <dbReference type="SMART" id="SM00587"/>
    </source>
</evidence>
<accession>A0AAN7P2I5</accession>
<reference evidence="3" key="1">
    <citation type="submission" date="2023-01" db="EMBL/GenBank/DDBJ databases">
        <title>Key to firefly adult light organ development and bioluminescence: homeobox transcription factors regulate luciferase expression and transportation to peroxisome.</title>
        <authorList>
            <person name="Fu X."/>
        </authorList>
    </citation>
    <scope>NUCLEOTIDE SEQUENCE [LARGE SCALE GENOMIC DNA]</scope>
</reference>
<keyword evidence="3" id="KW-1185">Reference proteome</keyword>
<sequence length="463" mass="54383">MGRTAGPDTSLETRGMIQLHNYYCNKYKLIMNNSEELISFKTKQRLEELLQDLGVHTFEIKVTAGTTNGENFLGIIAKVKVTGKDIQGDDVIRNFVIKSAPLNKMIRSILPINIAYQREAYMYNVVLPEFNRLQTEKNILKPFMSFAKHYKSFLYDQEEAIILEDMQSHGFYSVINQKESINYEHAVFILKEYGKFHALSFAMRLHKPDLFEEIAKNTQERYFQNFKKNFRDENYKNYSLKAFASLDCVKDKELYDRYSKFHDRIDKIAVQMTDSDFTNSYNVVRHGDCWIKNFLFKYQNDEYCVTPKEICFLDWQMACFGSPALDLSYFIFSNTDKNLRDKYYDKLLEEYHDSFRSFLKEFGGDADKQFSFDMLKAQMKKYGIYGLIWSTIILFVCTNNSDDIPNIELSSNPDDIFSMQSSDLNHLQRYQSRIRDVITDLIYLGLSNKCKVSDGPFEKTCHT</sequence>
<dbReference type="PANTHER" id="PTHR11012:SF30">
    <property type="entry name" value="PROTEIN KINASE-LIKE DOMAIN-CONTAINING"/>
    <property type="match status" value="1"/>
</dbReference>
<dbReference type="SUPFAM" id="SSF56112">
    <property type="entry name" value="Protein kinase-like (PK-like)"/>
    <property type="match status" value="1"/>
</dbReference>
<organism evidence="2 3">
    <name type="scientific">Aquatica leii</name>
    <dbReference type="NCBI Taxonomy" id="1421715"/>
    <lineage>
        <taxon>Eukaryota</taxon>
        <taxon>Metazoa</taxon>
        <taxon>Ecdysozoa</taxon>
        <taxon>Arthropoda</taxon>
        <taxon>Hexapoda</taxon>
        <taxon>Insecta</taxon>
        <taxon>Pterygota</taxon>
        <taxon>Neoptera</taxon>
        <taxon>Endopterygota</taxon>
        <taxon>Coleoptera</taxon>
        <taxon>Polyphaga</taxon>
        <taxon>Elateriformia</taxon>
        <taxon>Elateroidea</taxon>
        <taxon>Lampyridae</taxon>
        <taxon>Luciolinae</taxon>
        <taxon>Aquatica</taxon>
    </lineage>
</organism>